<dbReference type="RefSeq" id="WP_165230805.1">
    <property type="nucleotide sequence ID" value="NZ_CP049257.1"/>
</dbReference>
<organism evidence="1 2">
    <name type="scientific">Nocardioides anomalus</name>
    <dbReference type="NCBI Taxonomy" id="2712223"/>
    <lineage>
        <taxon>Bacteria</taxon>
        <taxon>Bacillati</taxon>
        <taxon>Actinomycetota</taxon>
        <taxon>Actinomycetes</taxon>
        <taxon>Propionibacteriales</taxon>
        <taxon>Nocardioidaceae</taxon>
        <taxon>Nocardioides</taxon>
    </lineage>
</organism>
<dbReference type="AlphaFoldDB" id="A0A6G6WBX0"/>
<gene>
    <name evidence="1" type="ORF">G5V58_07950</name>
</gene>
<dbReference type="InterPro" id="IPR037119">
    <property type="entry name" value="Haem_oxidase_HugZ-like_sf"/>
</dbReference>
<dbReference type="Gene3D" id="3.20.180.10">
    <property type="entry name" value="PNP-oxidase-like"/>
    <property type="match status" value="1"/>
</dbReference>
<evidence type="ECO:0000313" key="2">
    <source>
        <dbReference type="Proteomes" id="UP000502996"/>
    </source>
</evidence>
<keyword evidence="2" id="KW-1185">Reference proteome</keyword>
<name>A0A6G6WBX0_9ACTN</name>
<dbReference type="EMBL" id="CP049257">
    <property type="protein sequence ID" value="QIG42724.1"/>
    <property type="molecule type" value="Genomic_DNA"/>
</dbReference>
<dbReference type="Proteomes" id="UP000502996">
    <property type="component" value="Chromosome"/>
</dbReference>
<dbReference type="KEGG" id="nano:G5V58_07950"/>
<accession>A0A6G6WBX0</accession>
<evidence type="ECO:0000313" key="1">
    <source>
        <dbReference type="EMBL" id="QIG42724.1"/>
    </source>
</evidence>
<evidence type="ECO:0008006" key="3">
    <source>
        <dbReference type="Google" id="ProtNLM"/>
    </source>
</evidence>
<sequence>MTDAELARSILSCPDGAEVAVDGFPAAGCDDELGMRDADGVPTFSCRLGSPMADAGRTGSPALVTLTSGLGPGGSADRALTLTLTGSLSIGEVEHCTCCGEQRLEVVLDLDFVVLGRDGEQRRVPLREFRDPGLRLNRGYLQRAREHANDCHREQLSQVVTRTTGTPAEHLLDVSLVDLTTHGAELSWIDRRGGHRAALWFSRPAASVEELGVLLRHELHAGIC</sequence>
<protein>
    <recommendedName>
        <fullName evidence="3">DUF2470 domain-containing protein</fullName>
    </recommendedName>
</protein>
<proteinExistence type="predicted"/>
<reference evidence="1 2" key="1">
    <citation type="submission" date="2020-02" db="EMBL/GenBank/DDBJ databases">
        <title>Full genome sequence of Nocardioides sp. R-3366.</title>
        <authorList>
            <person name="Im W.-T."/>
        </authorList>
    </citation>
    <scope>NUCLEOTIDE SEQUENCE [LARGE SCALE GENOMIC DNA]</scope>
    <source>
        <strain evidence="1 2">R-3366</strain>
    </source>
</reference>